<dbReference type="PANTHER" id="PTHR48475:SF1">
    <property type="entry name" value="RNASE H TYPE-1 DOMAIN-CONTAINING PROTEIN"/>
    <property type="match status" value="1"/>
</dbReference>
<accession>M5FZ64</accession>
<evidence type="ECO:0000259" key="1">
    <source>
        <dbReference type="Pfam" id="PF17921"/>
    </source>
</evidence>
<dbReference type="AlphaFoldDB" id="M5FZ64"/>
<keyword evidence="3" id="KW-1185">Reference proteome</keyword>
<evidence type="ECO:0000313" key="2">
    <source>
        <dbReference type="EMBL" id="EJU01165.1"/>
    </source>
</evidence>
<organism evidence="2 3">
    <name type="scientific">Dacryopinax primogenitus (strain DJM 731)</name>
    <name type="common">Brown rot fungus</name>
    <dbReference type="NCBI Taxonomy" id="1858805"/>
    <lineage>
        <taxon>Eukaryota</taxon>
        <taxon>Fungi</taxon>
        <taxon>Dikarya</taxon>
        <taxon>Basidiomycota</taxon>
        <taxon>Agaricomycotina</taxon>
        <taxon>Dacrymycetes</taxon>
        <taxon>Dacrymycetales</taxon>
        <taxon>Dacrymycetaceae</taxon>
        <taxon>Dacryopinax</taxon>
    </lineage>
</organism>
<dbReference type="GO" id="GO:0003676">
    <property type="term" value="F:nucleic acid binding"/>
    <property type="evidence" value="ECO:0007669"/>
    <property type="project" value="InterPro"/>
</dbReference>
<sequence>LKQAHDDSGHKGFKTVAGILRLCFWWPDLCANIKWYLCTCHACQIHSIHKVLKPPTVDCPALLFSKIYYDTMKMPPIVTENGSAWVAAVKELEQCFGIHIQISPYNSCVNGAVESKHFMVHQAILKACRDNIKQWPDKVPTAFWAERILVQHSTGLSLYFIAHGVHPVFPMDFEQATFLVPPPKFPMTNSDKLAYSIQQLEHCESDLSDLQKKVHQAHLRMADQFKADNKHILANYDFKPGTLVLICNTWTEKELN</sequence>
<name>M5FZ64_DACPD</name>
<protein>
    <recommendedName>
        <fullName evidence="1">Integrase zinc-binding domain-containing protein</fullName>
    </recommendedName>
</protein>
<dbReference type="PANTHER" id="PTHR48475">
    <property type="entry name" value="RIBONUCLEASE H"/>
    <property type="match status" value="1"/>
</dbReference>
<gene>
    <name evidence="2" type="ORF">DACRYDRAFT_53593</name>
</gene>
<evidence type="ECO:0000313" key="3">
    <source>
        <dbReference type="Proteomes" id="UP000030653"/>
    </source>
</evidence>
<dbReference type="InterPro" id="IPR012337">
    <property type="entry name" value="RNaseH-like_sf"/>
</dbReference>
<dbReference type="OMA" id="CHLCQIC"/>
<dbReference type="RefSeq" id="XP_040628062.1">
    <property type="nucleotide sequence ID" value="XM_040775184.1"/>
</dbReference>
<dbReference type="Gene3D" id="3.30.420.10">
    <property type="entry name" value="Ribonuclease H-like superfamily/Ribonuclease H"/>
    <property type="match status" value="1"/>
</dbReference>
<dbReference type="GeneID" id="63690246"/>
<reference evidence="2 3" key="1">
    <citation type="journal article" date="2012" name="Science">
        <title>The Paleozoic origin of enzymatic lignin decomposition reconstructed from 31 fungal genomes.</title>
        <authorList>
            <person name="Floudas D."/>
            <person name="Binder M."/>
            <person name="Riley R."/>
            <person name="Barry K."/>
            <person name="Blanchette R.A."/>
            <person name="Henrissat B."/>
            <person name="Martinez A.T."/>
            <person name="Otillar R."/>
            <person name="Spatafora J.W."/>
            <person name="Yadav J.S."/>
            <person name="Aerts A."/>
            <person name="Benoit I."/>
            <person name="Boyd A."/>
            <person name="Carlson A."/>
            <person name="Copeland A."/>
            <person name="Coutinho P.M."/>
            <person name="de Vries R.P."/>
            <person name="Ferreira P."/>
            <person name="Findley K."/>
            <person name="Foster B."/>
            <person name="Gaskell J."/>
            <person name="Glotzer D."/>
            <person name="Gorecki P."/>
            <person name="Heitman J."/>
            <person name="Hesse C."/>
            <person name="Hori C."/>
            <person name="Igarashi K."/>
            <person name="Jurgens J.A."/>
            <person name="Kallen N."/>
            <person name="Kersten P."/>
            <person name="Kohler A."/>
            <person name="Kuees U."/>
            <person name="Kumar T.K.A."/>
            <person name="Kuo A."/>
            <person name="LaButti K."/>
            <person name="Larrondo L.F."/>
            <person name="Lindquist E."/>
            <person name="Ling A."/>
            <person name="Lombard V."/>
            <person name="Lucas S."/>
            <person name="Lundell T."/>
            <person name="Martin R."/>
            <person name="McLaughlin D.J."/>
            <person name="Morgenstern I."/>
            <person name="Morin E."/>
            <person name="Murat C."/>
            <person name="Nagy L.G."/>
            <person name="Nolan M."/>
            <person name="Ohm R.A."/>
            <person name="Patyshakuliyeva A."/>
            <person name="Rokas A."/>
            <person name="Ruiz-Duenas F.J."/>
            <person name="Sabat G."/>
            <person name="Salamov A."/>
            <person name="Samejima M."/>
            <person name="Schmutz J."/>
            <person name="Slot J.C."/>
            <person name="St John F."/>
            <person name="Stenlid J."/>
            <person name="Sun H."/>
            <person name="Sun S."/>
            <person name="Syed K."/>
            <person name="Tsang A."/>
            <person name="Wiebenga A."/>
            <person name="Young D."/>
            <person name="Pisabarro A."/>
            <person name="Eastwood D.C."/>
            <person name="Martin F."/>
            <person name="Cullen D."/>
            <person name="Grigoriev I.V."/>
            <person name="Hibbett D.S."/>
        </authorList>
    </citation>
    <scope>NUCLEOTIDE SEQUENCE [LARGE SCALE GENOMIC DNA]</scope>
    <source>
        <strain evidence="2 3">DJM-731 SS1</strain>
    </source>
</reference>
<dbReference type="InterPro" id="IPR036397">
    <property type="entry name" value="RNaseH_sf"/>
</dbReference>
<proteinExistence type="predicted"/>
<dbReference type="HOGENOM" id="CLU_000384_22_1_1"/>
<feature type="non-terminal residue" evidence="2">
    <location>
        <position position="1"/>
    </location>
</feature>
<dbReference type="SUPFAM" id="SSF53098">
    <property type="entry name" value="Ribonuclease H-like"/>
    <property type="match status" value="1"/>
</dbReference>
<dbReference type="Pfam" id="PF17921">
    <property type="entry name" value="Integrase_H2C2"/>
    <property type="match status" value="1"/>
</dbReference>
<dbReference type="Proteomes" id="UP000030653">
    <property type="component" value="Unassembled WGS sequence"/>
</dbReference>
<dbReference type="InterPro" id="IPR041588">
    <property type="entry name" value="Integrase_H2C2"/>
</dbReference>
<dbReference type="EMBL" id="JH795865">
    <property type="protein sequence ID" value="EJU01165.1"/>
    <property type="molecule type" value="Genomic_DNA"/>
</dbReference>
<dbReference type="STRING" id="1858805.M5FZ64"/>
<dbReference type="OrthoDB" id="446925at2759"/>
<feature type="domain" description="Integrase zinc-binding" evidence="1">
    <location>
        <begin position="1"/>
        <end position="46"/>
    </location>
</feature>